<keyword evidence="1" id="KW-0812">Transmembrane</keyword>
<protein>
    <submittedName>
        <fullName evidence="2">Uncharacterized protein</fullName>
    </submittedName>
</protein>
<evidence type="ECO:0000313" key="2">
    <source>
        <dbReference type="EMBL" id="OMP14085.1"/>
    </source>
</evidence>
<dbReference type="AlphaFoldDB" id="A0A1R3L408"/>
<organism evidence="2 3">
    <name type="scientific">Corchorus olitorius</name>
    <dbReference type="NCBI Taxonomy" id="93759"/>
    <lineage>
        <taxon>Eukaryota</taxon>
        <taxon>Viridiplantae</taxon>
        <taxon>Streptophyta</taxon>
        <taxon>Embryophyta</taxon>
        <taxon>Tracheophyta</taxon>
        <taxon>Spermatophyta</taxon>
        <taxon>Magnoliopsida</taxon>
        <taxon>eudicotyledons</taxon>
        <taxon>Gunneridae</taxon>
        <taxon>Pentapetalae</taxon>
        <taxon>rosids</taxon>
        <taxon>malvids</taxon>
        <taxon>Malvales</taxon>
        <taxon>Malvaceae</taxon>
        <taxon>Grewioideae</taxon>
        <taxon>Apeibeae</taxon>
        <taxon>Corchorus</taxon>
    </lineage>
</organism>
<keyword evidence="3" id="KW-1185">Reference proteome</keyword>
<sequence length="125" mass="13996">MGLSVENSPPYITMSLRLFPSLCGFFLIEGLGFPINSIIGFRVKLGLKLEVLAFENSTEFSSNSLAIASNIINIMLHFQASVHKKLLKIDNNLGHVSDSGFPNWVRSRHWRLLQEENPKPDLTVA</sequence>
<dbReference type="Proteomes" id="UP000187203">
    <property type="component" value="Unassembled WGS sequence"/>
</dbReference>
<keyword evidence="1" id="KW-1133">Transmembrane helix</keyword>
<dbReference type="EMBL" id="AWUE01002116">
    <property type="protein sequence ID" value="OMP14085.1"/>
    <property type="molecule type" value="Genomic_DNA"/>
</dbReference>
<name>A0A1R3L408_9ROSI</name>
<feature type="transmembrane region" description="Helical" evidence="1">
    <location>
        <begin position="18"/>
        <end position="39"/>
    </location>
</feature>
<evidence type="ECO:0000256" key="1">
    <source>
        <dbReference type="SAM" id="Phobius"/>
    </source>
</evidence>
<dbReference type="STRING" id="93759.A0A1R3L408"/>
<proteinExistence type="predicted"/>
<keyword evidence="1" id="KW-0472">Membrane</keyword>
<gene>
    <name evidence="2" type="ORF">COLO4_00323</name>
</gene>
<accession>A0A1R3L408</accession>
<comment type="caution">
    <text evidence="2">The sequence shown here is derived from an EMBL/GenBank/DDBJ whole genome shotgun (WGS) entry which is preliminary data.</text>
</comment>
<evidence type="ECO:0000313" key="3">
    <source>
        <dbReference type="Proteomes" id="UP000187203"/>
    </source>
</evidence>
<reference evidence="3" key="1">
    <citation type="submission" date="2013-09" db="EMBL/GenBank/DDBJ databases">
        <title>Corchorus olitorius genome sequencing.</title>
        <authorList>
            <person name="Alam M."/>
            <person name="Haque M.S."/>
            <person name="Islam M.S."/>
            <person name="Emdad E.M."/>
            <person name="Islam M.M."/>
            <person name="Ahmed B."/>
            <person name="Halim A."/>
            <person name="Hossen Q.M.M."/>
            <person name="Hossain M.Z."/>
            <person name="Ahmed R."/>
            <person name="Khan M.M."/>
            <person name="Islam R."/>
            <person name="Rashid M.M."/>
            <person name="Khan S.A."/>
            <person name="Rahman M.S."/>
            <person name="Alam M."/>
            <person name="Yahiya A.S."/>
            <person name="Khan M.S."/>
            <person name="Azam M.S."/>
            <person name="Haque T."/>
            <person name="Lashkar M.Z.H."/>
            <person name="Akhand A.I."/>
            <person name="Morshed G."/>
            <person name="Roy S."/>
            <person name="Uddin K.S."/>
            <person name="Rabeya T."/>
            <person name="Hossain A.S."/>
            <person name="Chowdhury A."/>
            <person name="Snigdha A.R."/>
            <person name="Mortoza M.S."/>
            <person name="Matin S.A."/>
            <person name="Hoque S.M.E."/>
            <person name="Islam M.K."/>
            <person name="Roy D.K."/>
            <person name="Haider R."/>
            <person name="Moosa M.M."/>
            <person name="Elias S.M."/>
            <person name="Hasan A.M."/>
            <person name="Jahan S."/>
            <person name="Shafiuddin M."/>
            <person name="Mahmood N."/>
            <person name="Shommy N.S."/>
        </authorList>
    </citation>
    <scope>NUCLEOTIDE SEQUENCE [LARGE SCALE GENOMIC DNA]</scope>
    <source>
        <strain evidence="3">cv. O-4</strain>
    </source>
</reference>